<evidence type="ECO:0000313" key="4">
    <source>
        <dbReference type="Proteomes" id="UP000541558"/>
    </source>
</evidence>
<dbReference type="PANTHER" id="PTHR47611:SF1">
    <property type="entry name" value="CCHC-TYPE DOMAIN-CONTAINING PROTEIN"/>
    <property type="match status" value="1"/>
</dbReference>
<dbReference type="InterPro" id="IPR008906">
    <property type="entry name" value="HATC_C_dom"/>
</dbReference>
<dbReference type="Pfam" id="PF05699">
    <property type="entry name" value="Dimer_Tnp_hAT"/>
    <property type="match status" value="1"/>
</dbReference>
<feature type="region of interest" description="Disordered" evidence="1">
    <location>
        <begin position="1"/>
        <end position="27"/>
    </location>
</feature>
<dbReference type="EMBL" id="JAACJK010000003">
    <property type="protein sequence ID" value="KAF5340736.1"/>
    <property type="molecule type" value="Genomic_DNA"/>
</dbReference>
<protein>
    <recommendedName>
        <fullName evidence="2">HAT C-terminal dimerisation domain-containing protein</fullName>
    </recommendedName>
</protein>
<comment type="caution">
    <text evidence="3">The sequence shown here is derived from an EMBL/GenBank/DDBJ whole genome shotgun (WGS) entry which is preliminary data.</text>
</comment>
<dbReference type="SUPFAM" id="SSF53098">
    <property type="entry name" value="Ribonuclease H-like"/>
    <property type="match status" value="1"/>
</dbReference>
<accession>A0A8H5FL30</accession>
<feature type="domain" description="HAT C-terminal dimerisation" evidence="2">
    <location>
        <begin position="54"/>
        <end position="134"/>
    </location>
</feature>
<dbReference type="GO" id="GO:0046983">
    <property type="term" value="F:protein dimerization activity"/>
    <property type="evidence" value="ECO:0007669"/>
    <property type="project" value="InterPro"/>
</dbReference>
<dbReference type="AlphaFoldDB" id="A0A8H5FL30"/>
<reference evidence="3 4" key="1">
    <citation type="journal article" date="2020" name="ISME J.">
        <title>Uncovering the hidden diversity of litter-decomposition mechanisms in mushroom-forming fungi.</title>
        <authorList>
            <person name="Floudas D."/>
            <person name="Bentzer J."/>
            <person name="Ahren D."/>
            <person name="Johansson T."/>
            <person name="Persson P."/>
            <person name="Tunlid A."/>
        </authorList>
    </citation>
    <scope>NUCLEOTIDE SEQUENCE [LARGE SCALE GENOMIC DNA]</scope>
    <source>
        <strain evidence="3 4">CBS 175.51</strain>
    </source>
</reference>
<dbReference type="InterPro" id="IPR012337">
    <property type="entry name" value="RNaseH-like_sf"/>
</dbReference>
<feature type="compositionally biased region" description="Basic and acidic residues" evidence="1">
    <location>
        <begin position="1"/>
        <end position="11"/>
    </location>
</feature>
<evidence type="ECO:0000313" key="3">
    <source>
        <dbReference type="EMBL" id="KAF5340736.1"/>
    </source>
</evidence>
<gene>
    <name evidence="3" type="ORF">D9611_007371</name>
</gene>
<name>A0A8H5FL30_9AGAR</name>
<sequence length="170" mass="20101">MELPEDWDKMKRLLTKSQKPSKTSQKKEVNMFDSLPTIARKKKKKLDPSNLEDEIMHYLAEPVDDECEEEPLEWWVKCQKEYPWLSRMAWNFLSIPATSVDVERVFSKGQILISHLRNRLLPQTICSLLCLHYWSLAGYVKDCDVVREMRRPAVDGEEDTELDDDWDRIA</sequence>
<keyword evidence="4" id="KW-1185">Reference proteome</keyword>
<evidence type="ECO:0000256" key="1">
    <source>
        <dbReference type="SAM" id="MobiDB-lite"/>
    </source>
</evidence>
<evidence type="ECO:0000259" key="2">
    <source>
        <dbReference type="Pfam" id="PF05699"/>
    </source>
</evidence>
<dbReference type="PANTHER" id="PTHR47611">
    <property type="entry name" value="HAT DIMERISATION DOMAIN, C-TERMINAL"/>
    <property type="match status" value="1"/>
</dbReference>
<dbReference type="Proteomes" id="UP000541558">
    <property type="component" value="Unassembled WGS sequence"/>
</dbReference>
<proteinExistence type="predicted"/>
<dbReference type="OrthoDB" id="1715602at2759"/>
<organism evidence="3 4">
    <name type="scientific">Ephemerocybe angulata</name>
    <dbReference type="NCBI Taxonomy" id="980116"/>
    <lineage>
        <taxon>Eukaryota</taxon>
        <taxon>Fungi</taxon>
        <taxon>Dikarya</taxon>
        <taxon>Basidiomycota</taxon>
        <taxon>Agaricomycotina</taxon>
        <taxon>Agaricomycetes</taxon>
        <taxon>Agaricomycetidae</taxon>
        <taxon>Agaricales</taxon>
        <taxon>Agaricineae</taxon>
        <taxon>Psathyrellaceae</taxon>
        <taxon>Ephemerocybe</taxon>
    </lineage>
</organism>